<evidence type="ECO:0000313" key="2">
    <source>
        <dbReference type="EMBL" id="QDU27427.1"/>
    </source>
</evidence>
<feature type="transmembrane region" description="Helical" evidence="1">
    <location>
        <begin position="364"/>
        <end position="385"/>
    </location>
</feature>
<sequence>MTDIQWLDAEAVDRDAPAPRGKPCEACGTPIEPLDKFCPACGTTNPDFQSPALSTSASQAPPPQVIDAEVVGPASTAPIREVPEQKHFGCETCGAEVATDPDQRSYICPFCDSTYVVELPARDTGRQQPEFVIGFAIPPEEAQAKFKAWLAANDWYRPGDLQTAAVLDKMKGVYLPFWSFSMRADSNWQASIGEHWYRTETYTTTDSKGNTTTHTRQVQETEWYPLAGRHHHYYSGYLVSGSKGLPQDQALRVQPYQLPALKRYAAYFLAGWFAEEYSVDREQALAISQHEFYRREQQNIASFLPGDTHRSLIVSTDFSHVNSDLCLLPMYIASYKYHDKLYRFLMNGQTGRMAGDKPVSSQRIAILVGVIVAVIVLILLIVAVVNAR</sequence>
<evidence type="ECO:0000313" key="3">
    <source>
        <dbReference type="Proteomes" id="UP000315017"/>
    </source>
</evidence>
<dbReference type="PANTHER" id="PTHR37826">
    <property type="entry name" value="FLOTILLIN BAND_7_5 DOMAIN PROTEIN"/>
    <property type="match status" value="1"/>
</dbReference>
<dbReference type="EMBL" id="CP036274">
    <property type="protein sequence ID" value="QDU27427.1"/>
    <property type="molecule type" value="Genomic_DNA"/>
</dbReference>
<dbReference type="AlphaFoldDB" id="A0A517YB08"/>
<accession>A0A517YB08</accession>
<evidence type="ECO:0000256" key="1">
    <source>
        <dbReference type="SAM" id="Phobius"/>
    </source>
</evidence>
<name>A0A517YB08_9BACT</name>
<dbReference type="Proteomes" id="UP000315017">
    <property type="component" value="Chromosome"/>
</dbReference>
<dbReference type="RefSeq" id="WP_145088268.1">
    <property type="nucleotide sequence ID" value="NZ_CP036274.1"/>
</dbReference>
<dbReference type="KEGG" id="aagg:ETAA8_25140"/>
<organism evidence="2 3">
    <name type="scientific">Anatilimnocola aggregata</name>
    <dbReference type="NCBI Taxonomy" id="2528021"/>
    <lineage>
        <taxon>Bacteria</taxon>
        <taxon>Pseudomonadati</taxon>
        <taxon>Planctomycetota</taxon>
        <taxon>Planctomycetia</taxon>
        <taxon>Pirellulales</taxon>
        <taxon>Pirellulaceae</taxon>
        <taxon>Anatilimnocola</taxon>
    </lineage>
</organism>
<gene>
    <name evidence="2" type="ORF">ETAA8_25140</name>
</gene>
<reference evidence="2 3" key="1">
    <citation type="submission" date="2019-02" db="EMBL/GenBank/DDBJ databases">
        <title>Deep-cultivation of Planctomycetes and their phenomic and genomic characterization uncovers novel biology.</title>
        <authorList>
            <person name="Wiegand S."/>
            <person name="Jogler M."/>
            <person name="Boedeker C."/>
            <person name="Pinto D."/>
            <person name="Vollmers J."/>
            <person name="Rivas-Marin E."/>
            <person name="Kohn T."/>
            <person name="Peeters S.H."/>
            <person name="Heuer A."/>
            <person name="Rast P."/>
            <person name="Oberbeckmann S."/>
            <person name="Bunk B."/>
            <person name="Jeske O."/>
            <person name="Meyerdierks A."/>
            <person name="Storesund J.E."/>
            <person name="Kallscheuer N."/>
            <person name="Luecker S."/>
            <person name="Lage O.M."/>
            <person name="Pohl T."/>
            <person name="Merkel B.J."/>
            <person name="Hornburger P."/>
            <person name="Mueller R.-W."/>
            <person name="Bruemmer F."/>
            <person name="Labrenz M."/>
            <person name="Spormann A.M."/>
            <person name="Op den Camp H."/>
            <person name="Overmann J."/>
            <person name="Amann R."/>
            <person name="Jetten M.S.M."/>
            <person name="Mascher T."/>
            <person name="Medema M.H."/>
            <person name="Devos D.P."/>
            <person name="Kaster A.-K."/>
            <person name="Ovreas L."/>
            <person name="Rohde M."/>
            <person name="Galperin M.Y."/>
            <person name="Jogler C."/>
        </authorList>
    </citation>
    <scope>NUCLEOTIDE SEQUENCE [LARGE SCALE GENOMIC DNA]</scope>
    <source>
        <strain evidence="2 3">ETA_A8</strain>
    </source>
</reference>
<dbReference type="PANTHER" id="PTHR37826:SF3">
    <property type="entry name" value="J DOMAIN-CONTAINING PROTEIN"/>
    <property type="match status" value="1"/>
</dbReference>
<keyword evidence="1" id="KW-0812">Transmembrane</keyword>
<keyword evidence="1" id="KW-1133">Transmembrane helix</keyword>
<protein>
    <submittedName>
        <fullName evidence="2">Double zinc ribbon</fullName>
    </submittedName>
</protein>
<keyword evidence="1" id="KW-0472">Membrane</keyword>
<dbReference type="OrthoDB" id="3182597at2"/>
<proteinExistence type="predicted"/>
<keyword evidence="3" id="KW-1185">Reference proteome</keyword>